<keyword evidence="5" id="KW-0328">Glycosyltransferase</keyword>
<dbReference type="SUPFAM" id="SSF56601">
    <property type="entry name" value="beta-lactamase/transpeptidase-like"/>
    <property type="match status" value="1"/>
</dbReference>
<dbReference type="InterPro" id="IPR001460">
    <property type="entry name" value="PCN-bd_Tpept"/>
</dbReference>
<comment type="similarity">
    <text evidence="2">In the N-terminal section; belongs to the glycosyltransferase 51 family.</text>
</comment>
<dbReference type="InterPro" id="IPR023346">
    <property type="entry name" value="Lysozyme-like_dom_sf"/>
</dbReference>
<evidence type="ECO:0000256" key="11">
    <source>
        <dbReference type="ARBA" id="ARBA00023316"/>
    </source>
</evidence>
<dbReference type="GO" id="GO:0006508">
    <property type="term" value="P:proteolysis"/>
    <property type="evidence" value="ECO:0007669"/>
    <property type="project" value="UniProtKB-KW"/>
</dbReference>
<comment type="similarity">
    <text evidence="1">In the C-terminal section; belongs to the transpeptidase family.</text>
</comment>
<keyword evidence="6" id="KW-0808">Transferase</keyword>
<evidence type="ECO:0000256" key="12">
    <source>
        <dbReference type="ARBA" id="ARBA00034000"/>
    </source>
</evidence>
<feature type="domain" description="Penicillin-binding protein transpeptidase" evidence="14">
    <location>
        <begin position="388"/>
        <end position="691"/>
    </location>
</feature>
<keyword evidence="9" id="KW-0573">Peptidoglycan synthesis</keyword>
<dbReference type="FunFam" id="1.10.3810.10:FF:000001">
    <property type="entry name" value="Penicillin-binding protein 1A"/>
    <property type="match status" value="1"/>
</dbReference>
<comment type="catalytic activity">
    <reaction evidence="12">
        <text>Preferential cleavage: (Ac)2-L-Lys-D-Ala-|-D-Ala. Also transpeptidation of peptidyl-alanyl moieties that are N-acyl substituents of D-alanine.</text>
        <dbReference type="EC" id="3.4.16.4"/>
    </reaction>
</comment>
<dbReference type="GO" id="GO:0009252">
    <property type="term" value="P:peptidoglycan biosynthetic process"/>
    <property type="evidence" value="ECO:0007669"/>
    <property type="project" value="UniProtKB-KW"/>
</dbReference>
<evidence type="ECO:0000256" key="10">
    <source>
        <dbReference type="ARBA" id="ARBA00023268"/>
    </source>
</evidence>
<sequence length="735" mass="79065">MGRVTRPPVYEFFSFSNRKCHSLGLVSNRPFAAAGRSVPLLRAGLIAGIVVTAALYPLAAVTGLGAKATAHAVEQKTDILRTSLPAETSYLYAPDGKTVLTMFYEEYRQYTKLSDMSPNIQQAIVAAEDNRFYQHHGVDPKGVARAFVANARSSGVSQGASTLTMQYVRMALRDSAKTPKEVQEATQQTSLRKVKEMRMALDIEKELTKEQILERYLNSAYFGHRAYGIYAASQIFFSKTPATLTPVEAATLAGLVKSPSEYDPITSDQKDATGRRNYVLDNMTRLGFMSPDVAAAYKSEPIQLKLTDPPNDCASLPKKYNSWGFACDYVKNWWSAQPAFGENRLERMDKLRRGGYHIVLSIDPKIQAAAEQNVGAQDNTGSPFANGIVVSEPGTGRVKAMAVNRTYSLDLSQNGQTSNPEADPNVKANYPNTVAPLLGGGTLPGYQAGSTFKMFPMLAALNSGMTLSTAFNAPYTYKSSVYDGWAPSNASAAMTGNQTMWSGFGKSVNTYFVWLEEQVGADRAVRMAEQLGLRWRTDVDKEQASPAKAKKWGSFTLGVSDATPLEMANAYAAVAADGRYCEAIPVLSISNRDGTPATYTTPGGVQREIAKPRCRQVVGADAARAATDAARCPTGDTPAKGSCGGWSTADSVRGTVGRPVAGKTGTTDSTRSAWFAGFTPELAAASFIADPDNPFNAVGDGQSQIPVNAVARTLRDALKGQPVRQFTPPSDQIVG</sequence>
<dbReference type="Pfam" id="PF00912">
    <property type="entry name" value="Transgly"/>
    <property type="match status" value="1"/>
</dbReference>
<keyword evidence="3 16" id="KW-0121">Carboxypeptidase</keyword>
<organism evidence="16 17">
    <name type="scientific">Micromonospora mirobrigensis</name>
    <dbReference type="NCBI Taxonomy" id="262898"/>
    <lineage>
        <taxon>Bacteria</taxon>
        <taxon>Bacillati</taxon>
        <taxon>Actinomycetota</taxon>
        <taxon>Actinomycetes</taxon>
        <taxon>Micromonosporales</taxon>
        <taxon>Micromonosporaceae</taxon>
        <taxon>Micromonospora</taxon>
    </lineage>
</organism>
<dbReference type="STRING" id="262898.GA0070564_10375"/>
<evidence type="ECO:0000256" key="13">
    <source>
        <dbReference type="ARBA" id="ARBA00049902"/>
    </source>
</evidence>
<evidence type="ECO:0000259" key="15">
    <source>
        <dbReference type="Pfam" id="PF00912"/>
    </source>
</evidence>
<dbReference type="InterPro" id="IPR012338">
    <property type="entry name" value="Beta-lactam/transpept-like"/>
</dbReference>
<comment type="catalytic activity">
    <reaction evidence="13">
        <text>[GlcNAc-(1-&gt;4)-Mur2Ac(oyl-L-Ala-gamma-D-Glu-L-Lys-D-Ala-D-Ala)](n)-di-trans,octa-cis-undecaprenyl diphosphate + beta-D-GlcNAc-(1-&gt;4)-Mur2Ac(oyl-L-Ala-gamma-D-Glu-L-Lys-D-Ala-D-Ala)-di-trans,octa-cis-undecaprenyl diphosphate = [GlcNAc-(1-&gt;4)-Mur2Ac(oyl-L-Ala-gamma-D-Glu-L-Lys-D-Ala-D-Ala)](n+1)-di-trans,octa-cis-undecaprenyl diphosphate + di-trans,octa-cis-undecaprenyl diphosphate + H(+)</text>
        <dbReference type="Rhea" id="RHEA:23708"/>
        <dbReference type="Rhea" id="RHEA-COMP:9602"/>
        <dbReference type="Rhea" id="RHEA-COMP:9603"/>
        <dbReference type="ChEBI" id="CHEBI:15378"/>
        <dbReference type="ChEBI" id="CHEBI:58405"/>
        <dbReference type="ChEBI" id="CHEBI:60033"/>
        <dbReference type="ChEBI" id="CHEBI:78435"/>
        <dbReference type="EC" id="2.4.99.28"/>
    </reaction>
</comment>
<keyword evidence="7" id="KW-0378">Hydrolase</keyword>
<dbReference type="Pfam" id="PF00905">
    <property type="entry name" value="Transpeptidase"/>
    <property type="match status" value="1"/>
</dbReference>
<evidence type="ECO:0000313" key="16">
    <source>
        <dbReference type="EMBL" id="SCF07536.1"/>
    </source>
</evidence>
<keyword evidence="8" id="KW-0133">Cell shape</keyword>
<dbReference type="InterPro" id="IPR001264">
    <property type="entry name" value="Glyco_trans_51"/>
</dbReference>
<dbReference type="GO" id="GO:0009002">
    <property type="term" value="F:serine-type D-Ala-D-Ala carboxypeptidase activity"/>
    <property type="evidence" value="ECO:0007669"/>
    <property type="project" value="UniProtKB-EC"/>
</dbReference>
<dbReference type="GO" id="GO:0008360">
    <property type="term" value="P:regulation of cell shape"/>
    <property type="evidence" value="ECO:0007669"/>
    <property type="project" value="UniProtKB-KW"/>
</dbReference>
<evidence type="ECO:0000256" key="3">
    <source>
        <dbReference type="ARBA" id="ARBA00022645"/>
    </source>
</evidence>
<keyword evidence="17" id="KW-1185">Reference proteome</keyword>
<dbReference type="AlphaFoldDB" id="A0A1C4XGQ2"/>
<dbReference type="Gene3D" id="3.40.710.10">
    <property type="entry name" value="DD-peptidase/beta-lactamase superfamily"/>
    <property type="match status" value="1"/>
</dbReference>
<dbReference type="Gene3D" id="1.10.3810.10">
    <property type="entry name" value="Biosynthetic peptidoglycan transglycosylase-like"/>
    <property type="match status" value="1"/>
</dbReference>
<evidence type="ECO:0000313" key="17">
    <source>
        <dbReference type="Proteomes" id="UP000199504"/>
    </source>
</evidence>
<keyword evidence="4" id="KW-0645">Protease</keyword>
<keyword evidence="10" id="KW-0511">Multifunctional enzyme</keyword>
<evidence type="ECO:0000256" key="9">
    <source>
        <dbReference type="ARBA" id="ARBA00022984"/>
    </source>
</evidence>
<dbReference type="SUPFAM" id="SSF53955">
    <property type="entry name" value="Lysozyme-like"/>
    <property type="match status" value="1"/>
</dbReference>
<evidence type="ECO:0000259" key="14">
    <source>
        <dbReference type="Pfam" id="PF00905"/>
    </source>
</evidence>
<evidence type="ECO:0000256" key="5">
    <source>
        <dbReference type="ARBA" id="ARBA00022676"/>
    </source>
</evidence>
<accession>A0A1C4XGQ2</accession>
<dbReference type="EMBL" id="FMCX01000003">
    <property type="protein sequence ID" value="SCF07536.1"/>
    <property type="molecule type" value="Genomic_DNA"/>
</dbReference>
<evidence type="ECO:0000256" key="2">
    <source>
        <dbReference type="ARBA" id="ARBA00007739"/>
    </source>
</evidence>
<gene>
    <name evidence="16" type="ORF">GA0070564_10375</name>
</gene>
<proteinExistence type="inferred from homology"/>
<evidence type="ECO:0000256" key="1">
    <source>
        <dbReference type="ARBA" id="ARBA00007090"/>
    </source>
</evidence>
<reference evidence="17" key="1">
    <citation type="submission" date="2016-06" db="EMBL/GenBank/DDBJ databases">
        <authorList>
            <person name="Varghese N."/>
            <person name="Submissions Spin"/>
        </authorList>
    </citation>
    <scope>NUCLEOTIDE SEQUENCE [LARGE SCALE GENOMIC DNA]</scope>
    <source>
        <strain evidence="17">DSM 44830</strain>
    </source>
</reference>
<dbReference type="InterPro" id="IPR050396">
    <property type="entry name" value="Glycosyltr_51/Transpeptidase"/>
</dbReference>
<dbReference type="GO" id="GO:0008955">
    <property type="term" value="F:peptidoglycan glycosyltransferase activity"/>
    <property type="evidence" value="ECO:0007669"/>
    <property type="project" value="UniProtKB-EC"/>
</dbReference>
<keyword evidence="11" id="KW-0961">Cell wall biogenesis/degradation</keyword>
<feature type="domain" description="Glycosyl transferase family 51" evidence="15">
    <location>
        <begin position="99"/>
        <end position="283"/>
    </location>
</feature>
<dbReference type="InterPro" id="IPR036950">
    <property type="entry name" value="PBP_transglycosylase"/>
</dbReference>
<dbReference type="Proteomes" id="UP000199504">
    <property type="component" value="Unassembled WGS sequence"/>
</dbReference>
<evidence type="ECO:0000256" key="6">
    <source>
        <dbReference type="ARBA" id="ARBA00022679"/>
    </source>
</evidence>
<dbReference type="PANTHER" id="PTHR32282:SF33">
    <property type="entry name" value="PEPTIDOGLYCAN GLYCOSYLTRANSFERASE"/>
    <property type="match status" value="1"/>
</dbReference>
<name>A0A1C4XGQ2_9ACTN</name>
<dbReference type="PANTHER" id="PTHR32282">
    <property type="entry name" value="BINDING PROTEIN TRANSPEPTIDASE, PUTATIVE-RELATED"/>
    <property type="match status" value="1"/>
</dbReference>
<protein>
    <submittedName>
        <fullName evidence="16">Membrane carboxypeptidase (Penicillin-binding protein)</fullName>
    </submittedName>
</protein>
<dbReference type="GO" id="GO:0030288">
    <property type="term" value="C:outer membrane-bounded periplasmic space"/>
    <property type="evidence" value="ECO:0007669"/>
    <property type="project" value="TreeGrafter"/>
</dbReference>
<evidence type="ECO:0000256" key="7">
    <source>
        <dbReference type="ARBA" id="ARBA00022801"/>
    </source>
</evidence>
<evidence type="ECO:0000256" key="4">
    <source>
        <dbReference type="ARBA" id="ARBA00022670"/>
    </source>
</evidence>
<evidence type="ECO:0000256" key="8">
    <source>
        <dbReference type="ARBA" id="ARBA00022960"/>
    </source>
</evidence>
<dbReference type="GO" id="GO:0008658">
    <property type="term" value="F:penicillin binding"/>
    <property type="evidence" value="ECO:0007669"/>
    <property type="project" value="InterPro"/>
</dbReference>
<dbReference type="GO" id="GO:0071555">
    <property type="term" value="P:cell wall organization"/>
    <property type="evidence" value="ECO:0007669"/>
    <property type="project" value="UniProtKB-KW"/>
</dbReference>